<evidence type="ECO:0000256" key="1">
    <source>
        <dbReference type="ARBA" id="ARBA00022649"/>
    </source>
</evidence>
<keyword evidence="3" id="KW-0808">Transferase</keyword>
<organism evidence="8 9">
    <name type="scientific">Mycolicibacterium mucogenicum</name>
    <name type="common">Mycobacterium mucogenicum</name>
    <dbReference type="NCBI Taxonomy" id="56689"/>
    <lineage>
        <taxon>Bacteria</taxon>
        <taxon>Bacillati</taxon>
        <taxon>Actinomycetota</taxon>
        <taxon>Actinomycetes</taxon>
        <taxon>Mycobacteriales</taxon>
        <taxon>Mycobacteriaceae</taxon>
        <taxon>Mycolicibacterium</taxon>
    </lineage>
</organism>
<dbReference type="AlphaFoldDB" id="A0A1A3GL70"/>
<evidence type="ECO:0000256" key="4">
    <source>
        <dbReference type="ARBA" id="ARBA00022695"/>
    </source>
</evidence>
<comment type="caution">
    <text evidence="6">Lacks conserved residue(s) required for the propagation of feature annotation.</text>
</comment>
<dbReference type="EMBL" id="LZLC01000245">
    <property type="protein sequence ID" value="OBJ36570.1"/>
    <property type="molecule type" value="Genomic_DNA"/>
</dbReference>
<comment type="similarity">
    <text evidence="6">Belongs to the DarT ADP-ribosyltransferase family.</text>
</comment>
<gene>
    <name evidence="8" type="ORF">A5630_06875</name>
</gene>
<sequence>MSPNISAPGTGIQDTCGHDPAIATVIAERGITEILHFTTAPFGFVGICASGMVRSRDRLDADKYVQHIYTPNCYTRIKDANWTDYISLSISRVNKDMLGSSMGWHVEAGIWWVVLGFDPVILTHGGVHFTTTNNTYTETVRRATGADGLLDMFSQPVPYGHYGSVHRRRDGMPTHWTTDLQAEVLYPGDLPLEYLRAVYVAQDEDIDQVKTWFDLFPEVPVVPVTCKPEVFA</sequence>
<evidence type="ECO:0000256" key="6">
    <source>
        <dbReference type="PROSITE-ProRule" id="PRU01362"/>
    </source>
</evidence>
<dbReference type="PROSITE" id="PS52018">
    <property type="entry name" value="DART"/>
    <property type="match status" value="1"/>
</dbReference>
<keyword evidence="1 6" id="KW-1277">Toxin-antitoxin system</keyword>
<keyword evidence="2" id="KW-0328">Glycosyltransferase</keyword>
<keyword evidence="4" id="KW-0548">Nucleotidyltransferase</keyword>
<feature type="domain" description="DarT" evidence="7">
    <location>
        <begin position="33"/>
        <end position="232"/>
    </location>
</feature>
<dbReference type="Proteomes" id="UP000093898">
    <property type="component" value="Unassembled WGS sequence"/>
</dbReference>
<keyword evidence="5 6" id="KW-0238">DNA-binding</keyword>
<evidence type="ECO:0000259" key="7">
    <source>
        <dbReference type="PROSITE" id="PS52018"/>
    </source>
</evidence>
<dbReference type="Pfam" id="PF14487">
    <property type="entry name" value="DarT"/>
    <property type="match status" value="1"/>
</dbReference>
<evidence type="ECO:0000313" key="9">
    <source>
        <dbReference type="Proteomes" id="UP000093898"/>
    </source>
</evidence>
<protein>
    <recommendedName>
        <fullName evidence="7">DarT domain-containing protein</fullName>
    </recommendedName>
</protein>
<evidence type="ECO:0000256" key="3">
    <source>
        <dbReference type="ARBA" id="ARBA00022679"/>
    </source>
</evidence>
<name>A0A1A3GL70_MYCMU</name>
<dbReference type="GO" id="GO:0016757">
    <property type="term" value="F:glycosyltransferase activity"/>
    <property type="evidence" value="ECO:0007669"/>
    <property type="project" value="UniProtKB-KW"/>
</dbReference>
<accession>A0A1A3GL70</accession>
<dbReference type="RefSeq" id="WP_064985875.1">
    <property type="nucleotide sequence ID" value="NZ_LZLC01000245.1"/>
</dbReference>
<evidence type="ECO:0000256" key="2">
    <source>
        <dbReference type="ARBA" id="ARBA00022676"/>
    </source>
</evidence>
<dbReference type="OrthoDB" id="4094578at2"/>
<dbReference type="GO" id="GO:0003677">
    <property type="term" value="F:DNA binding"/>
    <property type="evidence" value="ECO:0007669"/>
    <property type="project" value="UniProtKB-UniRule"/>
</dbReference>
<comment type="caution">
    <text evidence="8">The sequence shown here is derived from an EMBL/GenBank/DDBJ whole genome shotgun (WGS) entry which is preliminary data.</text>
</comment>
<dbReference type="GO" id="GO:0016779">
    <property type="term" value="F:nucleotidyltransferase activity"/>
    <property type="evidence" value="ECO:0007669"/>
    <property type="project" value="UniProtKB-KW"/>
</dbReference>
<evidence type="ECO:0000313" key="8">
    <source>
        <dbReference type="EMBL" id="OBJ36570.1"/>
    </source>
</evidence>
<evidence type="ECO:0000256" key="5">
    <source>
        <dbReference type="ARBA" id="ARBA00023125"/>
    </source>
</evidence>
<dbReference type="InterPro" id="IPR029494">
    <property type="entry name" value="DarT"/>
</dbReference>
<reference evidence="8 9" key="1">
    <citation type="submission" date="2016-06" db="EMBL/GenBank/DDBJ databases">
        <authorList>
            <person name="Kjaerup R.B."/>
            <person name="Dalgaard T.S."/>
            <person name="Juul-Madsen H.R."/>
        </authorList>
    </citation>
    <scope>NUCLEOTIDE SEQUENCE [LARGE SCALE GENOMIC DNA]</scope>
    <source>
        <strain evidence="8 9">1127319.6</strain>
    </source>
</reference>
<proteinExistence type="inferred from homology"/>